<name>A0A8C9I5I0_9PRIM</name>
<dbReference type="Proteomes" id="UP000694416">
    <property type="component" value="Unplaced"/>
</dbReference>
<keyword evidence="2" id="KW-1185">Reference proteome</keyword>
<proteinExistence type="predicted"/>
<evidence type="ECO:0000313" key="2">
    <source>
        <dbReference type="Proteomes" id="UP000694416"/>
    </source>
</evidence>
<reference evidence="1" key="2">
    <citation type="submission" date="2025-09" db="UniProtKB">
        <authorList>
            <consortium name="Ensembl"/>
        </authorList>
    </citation>
    <scope>IDENTIFICATION</scope>
</reference>
<protein>
    <submittedName>
        <fullName evidence="1">Uncharacterized protein</fullName>
    </submittedName>
</protein>
<dbReference type="AlphaFoldDB" id="A0A8C9I5I0"/>
<organism evidence="1 2">
    <name type="scientific">Piliocolobus tephrosceles</name>
    <name type="common">Ugandan red Colobus</name>
    <dbReference type="NCBI Taxonomy" id="591936"/>
    <lineage>
        <taxon>Eukaryota</taxon>
        <taxon>Metazoa</taxon>
        <taxon>Chordata</taxon>
        <taxon>Craniata</taxon>
        <taxon>Vertebrata</taxon>
        <taxon>Euteleostomi</taxon>
        <taxon>Mammalia</taxon>
        <taxon>Eutheria</taxon>
        <taxon>Euarchontoglires</taxon>
        <taxon>Primates</taxon>
        <taxon>Haplorrhini</taxon>
        <taxon>Catarrhini</taxon>
        <taxon>Cercopithecidae</taxon>
        <taxon>Colobinae</taxon>
        <taxon>Piliocolobus</taxon>
    </lineage>
</organism>
<dbReference type="Ensembl" id="ENSPTET00000037060.1">
    <property type="protein sequence ID" value="ENSPTEP00000026325.1"/>
    <property type="gene ID" value="ENSPTEG00000026416.1"/>
</dbReference>
<reference evidence="1" key="1">
    <citation type="submission" date="2025-08" db="UniProtKB">
        <authorList>
            <consortium name="Ensembl"/>
        </authorList>
    </citation>
    <scope>IDENTIFICATION</scope>
</reference>
<accession>A0A8C9I5I0</accession>
<sequence length="58" mass="6619">MISCYSFSPLGFYKIISFSDHFLYCLLGQKKKKKSEVNHGLLLSGLSIWQNAVSFPVF</sequence>
<evidence type="ECO:0000313" key="1">
    <source>
        <dbReference type="Ensembl" id="ENSPTEP00000026325.1"/>
    </source>
</evidence>